<organism evidence="1 2">
    <name type="scientific">Eretmocerus hayati</name>
    <dbReference type="NCBI Taxonomy" id="131215"/>
    <lineage>
        <taxon>Eukaryota</taxon>
        <taxon>Metazoa</taxon>
        <taxon>Ecdysozoa</taxon>
        <taxon>Arthropoda</taxon>
        <taxon>Hexapoda</taxon>
        <taxon>Insecta</taxon>
        <taxon>Pterygota</taxon>
        <taxon>Neoptera</taxon>
        <taxon>Endopterygota</taxon>
        <taxon>Hymenoptera</taxon>
        <taxon>Apocrita</taxon>
        <taxon>Proctotrupomorpha</taxon>
        <taxon>Chalcidoidea</taxon>
        <taxon>Aphelinidae</taxon>
        <taxon>Aphelininae</taxon>
        <taxon>Eretmocerus</taxon>
    </lineage>
</organism>
<evidence type="ECO:0000313" key="1">
    <source>
        <dbReference type="EMBL" id="KAJ8682652.1"/>
    </source>
</evidence>
<accession>A0ACC2PGQ1</accession>
<proteinExistence type="predicted"/>
<gene>
    <name evidence="1" type="ORF">QAD02_018444</name>
</gene>
<dbReference type="EMBL" id="CM056741">
    <property type="protein sequence ID" value="KAJ8682652.1"/>
    <property type="molecule type" value="Genomic_DNA"/>
</dbReference>
<reference evidence="1" key="1">
    <citation type="submission" date="2023-04" db="EMBL/GenBank/DDBJ databases">
        <title>A chromosome-level genome assembly of the parasitoid wasp Eretmocerus hayati.</title>
        <authorList>
            <person name="Zhong Y."/>
            <person name="Liu S."/>
            <person name="Liu Y."/>
        </authorList>
    </citation>
    <scope>NUCLEOTIDE SEQUENCE</scope>
    <source>
        <strain evidence="1">ZJU_SS_LIU_2023</strain>
    </source>
</reference>
<evidence type="ECO:0000313" key="2">
    <source>
        <dbReference type="Proteomes" id="UP001239111"/>
    </source>
</evidence>
<protein>
    <submittedName>
        <fullName evidence="1">Uncharacterized protein</fullName>
    </submittedName>
</protein>
<name>A0ACC2PGQ1_9HYME</name>
<sequence>MEKYKLIARSRIGDLVPRGNKFSQRKWGSFAKDLNELGPCKKSGKGWKKYWTQCRLNARTKEAKFLKAYGKTGNSTICEELDPDVDRICKIFGSPGLGFAIIPECGFKPRKLMPTQDQMETMCYYLLNEPEFGIELTEQLLGDDLLNQLHSRVGPTFSQSEWKDFWFAAVGNMKMQLARVGPNALDEFNTLVHEVFATCQEYVDQFNEGLSGEEGDSYDNEDMEEESEDGDGLEFDKREDCSRKISIEDGNSLEDFQRKTQSKVPDEVSGRGGEMGKGNHLEQLCSRVES</sequence>
<dbReference type="Proteomes" id="UP001239111">
    <property type="component" value="Chromosome 1"/>
</dbReference>
<comment type="caution">
    <text evidence="1">The sequence shown here is derived from an EMBL/GenBank/DDBJ whole genome shotgun (WGS) entry which is preliminary data.</text>
</comment>
<keyword evidence="2" id="KW-1185">Reference proteome</keyword>